<dbReference type="KEGG" id="tse:THMIRHAS_14970"/>
<gene>
    <name evidence="1" type="ORF">THMIRHAS_14970</name>
</gene>
<protein>
    <submittedName>
        <fullName evidence="1">Uncharacterized protein</fullName>
    </submittedName>
</protein>
<keyword evidence="2" id="KW-1185">Reference proteome</keyword>
<dbReference type="Proteomes" id="UP000501726">
    <property type="component" value="Chromosome"/>
</dbReference>
<evidence type="ECO:0000313" key="2">
    <source>
        <dbReference type="Proteomes" id="UP000501726"/>
    </source>
</evidence>
<name>A0A6F8PVU3_9GAMM</name>
<reference evidence="2" key="1">
    <citation type="submission" date="2019-11" db="EMBL/GenBank/DDBJ databases">
        <title>Isolation and characterization of two novel species in the genus Thiomicrorhabdus.</title>
        <authorList>
            <person name="Mochizuki J."/>
            <person name="Kojima H."/>
            <person name="Fukui M."/>
        </authorList>
    </citation>
    <scope>NUCLEOTIDE SEQUENCE [LARGE SCALE GENOMIC DNA]</scope>
    <source>
        <strain evidence="2">aks77</strain>
    </source>
</reference>
<accession>A0A6F8PVU3</accession>
<sequence>MKYTFPIALPAGHVACLSQQELQELSQSSSRSSSCQFLADFIQQHIEWIDRKLIRDLGYISAAAHYQKGMQVRSVEWLGGEDYVMHFEYQWILSQACLGHFEQGDFRDKVRFTLQTNRNLVFDLTAFGALSTSDEL</sequence>
<dbReference type="EMBL" id="AP021889">
    <property type="protein sequence ID" value="BBP46124.1"/>
    <property type="molecule type" value="Genomic_DNA"/>
</dbReference>
<proteinExistence type="predicted"/>
<dbReference type="AlphaFoldDB" id="A0A6F8PVU3"/>
<evidence type="ECO:0000313" key="1">
    <source>
        <dbReference type="EMBL" id="BBP46124.1"/>
    </source>
</evidence>
<organism evidence="1 2">
    <name type="scientific">Thiosulfatimonas sediminis</name>
    <dbReference type="NCBI Taxonomy" id="2675054"/>
    <lineage>
        <taxon>Bacteria</taxon>
        <taxon>Pseudomonadati</taxon>
        <taxon>Pseudomonadota</taxon>
        <taxon>Gammaproteobacteria</taxon>
        <taxon>Thiotrichales</taxon>
        <taxon>Piscirickettsiaceae</taxon>
        <taxon>Thiosulfatimonas</taxon>
    </lineage>
</organism>
<dbReference type="RefSeq" id="WP_173272451.1">
    <property type="nucleotide sequence ID" value="NZ_AP021889.1"/>
</dbReference>